<comment type="caution">
    <text evidence="1">The sequence shown here is derived from an EMBL/GenBank/DDBJ whole genome shotgun (WGS) entry which is preliminary data.</text>
</comment>
<proteinExistence type="predicted"/>
<dbReference type="Proteomes" id="UP001138500">
    <property type="component" value="Unassembled WGS sequence"/>
</dbReference>
<name>A0A9W7SXC5_9PEZI</name>
<keyword evidence="2" id="KW-1185">Reference proteome</keyword>
<organism evidence="1 2">
    <name type="scientific">Teratosphaeria destructans</name>
    <dbReference type="NCBI Taxonomy" id="418781"/>
    <lineage>
        <taxon>Eukaryota</taxon>
        <taxon>Fungi</taxon>
        <taxon>Dikarya</taxon>
        <taxon>Ascomycota</taxon>
        <taxon>Pezizomycotina</taxon>
        <taxon>Dothideomycetes</taxon>
        <taxon>Dothideomycetidae</taxon>
        <taxon>Mycosphaerellales</taxon>
        <taxon>Teratosphaeriaceae</taxon>
        <taxon>Teratosphaeria</taxon>
    </lineage>
</organism>
<evidence type="ECO:0000313" key="1">
    <source>
        <dbReference type="EMBL" id="KAH9837511.1"/>
    </source>
</evidence>
<evidence type="ECO:0000313" key="2">
    <source>
        <dbReference type="Proteomes" id="UP001138500"/>
    </source>
</evidence>
<accession>A0A9W7SXC5</accession>
<dbReference type="EMBL" id="RIBY02000768">
    <property type="protein sequence ID" value="KAH9837511.1"/>
    <property type="molecule type" value="Genomic_DNA"/>
</dbReference>
<protein>
    <submittedName>
        <fullName evidence="1">Uncharacterized protein</fullName>
    </submittedName>
</protein>
<dbReference type="AlphaFoldDB" id="A0A9W7SXC5"/>
<sequence>MTNDKTHATSAARSLEHDRETDALAFLYSILFGLDQTFGARDDGHSSFLRESTSHVLYAEGYNGSV</sequence>
<reference evidence="1 2" key="2">
    <citation type="journal article" date="2021" name="Curr. Genet.">
        <title>Genetic response to nitrogen starvation in the aggressive Eucalyptus foliar pathogen Teratosphaeria destructans.</title>
        <authorList>
            <person name="Havenga M."/>
            <person name="Wingfield B.D."/>
            <person name="Wingfield M.J."/>
            <person name="Dreyer L.L."/>
            <person name="Roets F."/>
            <person name="Aylward J."/>
        </authorList>
    </citation>
    <scope>NUCLEOTIDE SEQUENCE [LARGE SCALE GENOMIC DNA]</scope>
    <source>
        <strain evidence="1">CMW44962</strain>
    </source>
</reference>
<reference evidence="1 2" key="1">
    <citation type="journal article" date="2018" name="IMA Fungus">
        <title>IMA Genome-F 10: Nine draft genome sequences of Claviceps purpurea s.lat., including C. arundinis, C. humidiphila, and C. cf. spartinae, pseudomolecules for the pitch canker pathogen Fusarium circinatum, draft genome of Davidsoniella eucalypti, Grosmannia galeiformis, Quambalaria eucalypti, and Teratosphaeria destructans.</title>
        <authorList>
            <person name="Wingfield B.D."/>
            <person name="Liu M."/>
            <person name="Nguyen H.D."/>
            <person name="Lane F.A."/>
            <person name="Morgan S.W."/>
            <person name="De Vos L."/>
            <person name="Wilken P.M."/>
            <person name="Duong T.A."/>
            <person name="Aylward J."/>
            <person name="Coetzee M.P."/>
            <person name="Dadej K."/>
            <person name="De Beer Z.W."/>
            <person name="Findlay W."/>
            <person name="Havenga M."/>
            <person name="Kolarik M."/>
            <person name="Menzies J.G."/>
            <person name="Naidoo K."/>
            <person name="Pochopski O."/>
            <person name="Shoukouhi P."/>
            <person name="Santana Q.C."/>
            <person name="Seifert K.A."/>
            <person name="Soal N."/>
            <person name="Steenkamp E.T."/>
            <person name="Tatham C.T."/>
            <person name="van der Nest M.A."/>
            <person name="Wingfield M.J."/>
        </authorList>
    </citation>
    <scope>NUCLEOTIDE SEQUENCE [LARGE SCALE GENOMIC DNA]</scope>
    <source>
        <strain evidence="1">CMW44962</strain>
    </source>
</reference>
<gene>
    <name evidence="1" type="ORF">Tdes44962_MAKER08323</name>
</gene>